<reference evidence="1 2" key="1">
    <citation type="submission" date="2017-04" db="EMBL/GenBank/DDBJ databases">
        <title>Presence of VIM-2 positive Pseudomonas species in chickens and their surrounding environment.</title>
        <authorList>
            <person name="Zhang R."/>
        </authorList>
    </citation>
    <scope>NUCLEOTIDE SEQUENCE [LARGE SCALE GENOMIC DNA]</scope>
    <source>
        <strain evidence="1 2">DZ-C18</strain>
    </source>
</reference>
<dbReference type="Proteomes" id="UP000193675">
    <property type="component" value="Unassembled WGS sequence"/>
</dbReference>
<organism evidence="1 2">
    <name type="scientific">Pseudomonas putida</name>
    <name type="common">Arthrobacter siderocapsulatus</name>
    <dbReference type="NCBI Taxonomy" id="303"/>
    <lineage>
        <taxon>Bacteria</taxon>
        <taxon>Pseudomonadati</taxon>
        <taxon>Pseudomonadota</taxon>
        <taxon>Gammaproteobacteria</taxon>
        <taxon>Pseudomonadales</taxon>
        <taxon>Pseudomonadaceae</taxon>
        <taxon>Pseudomonas</taxon>
    </lineage>
</organism>
<keyword evidence="1" id="KW-0808">Transferase</keyword>
<sequence>MDNAPLNNGVLQDFLVDAQVWLTKSLECLQHLELIHNDPDACFCLNETLETLARRANLLGLLEVAHYTASLQRLLEPACRQRHLGSEALSALHACLNLLAWQLELVDASTGRLSLDTEEQQLLLGELADAVGQPLPELCGPCRARGDVCVHAHPTQAISRPSSSLNSPRH</sequence>
<proteinExistence type="predicted"/>
<dbReference type="AlphaFoldDB" id="A0A1X0ZNM7"/>
<evidence type="ECO:0000313" key="1">
    <source>
        <dbReference type="EMBL" id="ORL59266.1"/>
    </source>
</evidence>
<keyword evidence="1" id="KW-0418">Kinase</keyword>
<name>A0A1X0ZNM7_PSEPU</name>
<dbReference type="RefSeq" id="WP_084859050.1">
    <property type="nucleotide sequence ID" value="NZ_JAOTEI010000081.1"/>
</dbReference>
<dbReference type="EMBL" id="NBWC01000046">
    <property type="protein sequence ID" value="ORL59266.1"/>
    <property type="molecule type" value="Genomic_DNA"/>
</dbReference>
<evidence type="ECO:0000313" key="2">
    <source>
        <dbReference type="Proteomes" id="UP000193675"/>
    </source>
</evidence>
<dbReference type="GO" id="GO:0016301">
    <property type="term" value="F:kinase activity"/>
    <property type="evidence" value="ECO:0007669"/>
    <property type="project" value="UniProtKB-KW"/>
</dbReference>
<protein>
    <submittedName>
        <fullName evidence="1">Histidine kinase</fullName>
    </submittedName>
</protein>
<gene>
    <name evidence="1" type="ORF">B7H17_23945</name>
</gene>
<dbReference type="OrthoDB" id="7019156at2"/>
<comment type="caution">
    <text evidence="1">The sequence shown here is derived from an EMBL/GenBank/DDBJ whole genome shotgun (WGS) entry which is preliminary data.</text>
</comment>
<accession>A0A1X0ZNM7</accession>